<evidence type="ECO:0000313" key="1">
    <source>
        <dbReference type="EMBL" id="TWT31357.1"/>
    </source>
</evidence>
<reference evidence="1 2" key="1">
    <citation type="submission" date="2019-02" db="EMBL/GenBank/DDBJ databases">
        <title>Deep-cultivation of Planctomycetes and their phenomic and genomic characterization uncovers novel biology.</title>
        <authorList>
            <person name="Wiegand S."/>
            <person name="Jogler M."/>
            <person name="Boedeker C."/>
            <person name="Pinto D."/>
            <person name="Vollmers J."/>
            <person name="Rivas-Marin E."/>
            <person name="Kohn T."/>
            <person name="Peeters S.H."/>
            <person name="Heuer A."/>
            <person name="Rast P."/>
            <person name="Oberbeckmann S."/>
            <person name="Bunk B."/>
            <person name="Jeske O."/>
            <person name="Meyerdierks A."/>
            <person name="Storesund J.E."/>
            <person name="Kallscheuer N."/>
            <person name="Luecker S."/>
            <person name="Lage O.M."/>
            <person name="Pohl T."/>
            <person name="Merkel B.J."/>
            <person name="Hornburger P."/>
            <person name="Mueller R.-W."/>
            <person name="Bruemmer F."/>
            <person name="Labrenz M."/>
            <person name="Spormann A.M."/>
            <person name="Op Den Camp H."/>
            <person name="Overmann J."/>
            <person name="Amann R."/>
            <person name="Jetten M.S.M."/>
            <person name="Mascher T."/>
            <person name="Medema M.H."/>
            <person name="Devos D.P."/>
            <person name="Kaster A.-K."/>
            <person name="Ovreas L."/>
            <person name="Rohde M."/>
            <person name="Galperin M.Y."/>
            <person name="Jogler C."/>
        </authorList>
    </citation>
    <scope>NUCLEOTIDE SEQUENCE [LARGE SCALE GENOMIC DNA]</scope>
    <source>
        <strain evidence="1 2">Enr8</strain>
    </source>
</reference>
<dbReference type="Proteomes" id="UP000318878">
    <property type="component" value="Unassembled WGS sequence"/>
</dbReference>
<sequence length="112" mass="12154">MEPPTLTDTQLPDISGTSLRLALDNVRVQKFLDGLTPHIDELVAAVKDKNWTEAGRLSHFIYRCSEVYGYPEIAEIAGSVCNAAAGGDKQLAGRHVLKLLGAYARAGRKTMV</sequence>
<dbReference type="GO" id="GO:0000160">
    <property type="term" value="P:phosphorelay signal transduction system"/>
    <property type="evidence" value="ECO:0007669"/>
    <property type="project" value="InterPro"/>
</dbReference>
<protein>
    <recommendedName>
        <fullName evidence="3">Hpt domain protein</fullName>
    </recommendedName>
</protein>
<comment type="caution">
    <text evidence="1">The sequence shown here is derived from an EMBL/GenBank/DDBJ whole genome shotgun (WGS) entry which is preliminary data.</text>
</comment>
<accession>A0A5C5V0P7</accession>
<proteinExistence type="predicted"/>
<dbReference type="InterPro" id="IPR036641">
    <property type="entry name" value="HPT_dom_sf"/>
</dbReference>
<dbReference type="AlphaFoldDB" id="A0A5C5V0P7"/>
<organism evidence="1 2">
    <name type="scientific">Blastopirellula retiformator</name>
    <dbReference type="NCBI Taxonomy" id="2527970"/>
    <lineage>
        <taxon>Bacteria</taxon>
        <taxon>Pseudomonadati</taxon>
        <taxon>Planctomycetota</taxon>
        <taxon>Planctomycetia</taxon>
        <taxon>Pirellulales</taxon>
        <taxon>Pirellulaceae</taxon>
        <taxon>Blastopirellula</taxon>
    </lineage>
</organism>
<evidence type="ECO:0008006" key="3">
    <source>
        <dbReference type="Google" id="ProtNLM"/>
    </source>
</evidence>
<name>A0A5C5V0P7_9BACT</name>
<dbReference type="SUPFAM" id="SSF47226">
    <property type="entry name" value="Histidine-containing phosphotransfer domain, HPT domain"/>
    <property type="match status" value="1"/>
</dbReference>
<gene>
    <name evidence="1" type="ORF">Enr8_32780</name>
</gene>
<keyword evidence="2" id="KW-1185">Reference proteome</keyword>
<evidence type="ECO:0000313" key="2">
    <source>
        <dbReference type="Proteomes" id="UP000318878"/>
    </source>
</evidence>
<dbReference type="EMBL" id="SJPF01000004">
    <property type="protein sequence ID" value="TWT31357.1"/>
    <property type="molecule type" value="Genomic_DNA"/>
</dbReference>